<dbReference type="Gene3D" id="1.25.40.10">
    <property type="entry name" value="Tetratricopeptide repeat domain"/>
    <property type="match status" value="1"/>
</dbReference>
<reference evidence="2 3" key="1">
    <citation type="submission" date="2024-07" db="EMBL/GenBank/DDBJ databases">
        <title>Section-level genome sequencing and comparative genomics of Aspergillus sections Usti and Cavernicolus.</title>
        <authorList>
            <consortium name="Lawrence Berkeley National Laboratory"/>
            <person name="Nybo J.L."/>
            <person name="Vesth T.C."/>
            <person name="Theobald S."/>
            <person name="Frisvad J.C."/>
            <person name="Larsen T.O."/>
            <person name="Kjaerboelling I."/>
            <person name="Rothschild-Mancinelli K."/>
            <person name="Lyhne E.K."/>
            <person name="Kogle M.E."/>
            <person name="Barry K."/>
            <person name="Clum A."/>
            <person name="Na H."/>
            <person name="Ledsgaard L."/>
            <person name="Lin J."/>
            <person name="Lipzen A."/>
            <person name="Kuo A."/>
            <person name="Riley R."/>
            <person name="Mondo S."/>
            <person name="Labutti K."/>
            <person name="Haridas S."/>
            <person name="Pangalinan J."/>
            <person name="Salamov A.A."/>
            <person name="Simmons B.A."/>
            <person name="Magnuson J.K."/>
            <person name="Chen J."/>
            <person name="Drula E."/>
            <person name="Henrissat B."/>
            <person name="Wiebenga A."/>
            <person name="Lubbers R.J."/>
            <person name="Gomes A.C."/>
            <person name="Macurrencykelacurrency M.R."/>
            <person name="Stajich J."/>
            <person name="Grigoriev I.V."/>
            <person name="Mortensen U.H."/>
            <person name="De Vries R.P."/>
            <person name="Baker S.E."/>
            <person name="Andersen M.R."/>
        </authorList>
    </citation>
    <scope>NUCLEOTIDE SEQUENCE [LARGE SCALE GENOMIC DNA]</scope>
    <source>
        <strain evidence="2 3">CBS 449.75</strain>
    </source>
</reference>
<proteinExistence type="predicted"/>
<dbReference type="InterPro" id="IPR011990">
    <property type="entry name" value="TPR-like_helical_dom_sf"/>
</dbReference>
<gene>
    <name evidence="2" type="ORF">BJX67DRAFT_198134</name>
</gene>
<dbReference type="PANTHER" id="PTHR47938:SF35">
    <property type="entry name" value="PENTATRICOPEPTIDE REPEAT-CONTAINING PROTEIN 4, MITOCHONDRIAL-RELATED"/>
    <property type="match status" value="1"/>
</dbReference>
<feature type="compositionally biased region" description="Polar residues" evidence="1">
    <location>
        <begin position="128"/>
        <end position="159"/>
    </location>
</feature>
<protein>
    <recommendedName>
        <fullName evidence="4">Pentatricopeptide repeat protein</fullName>
    </recommendedName>
</protein>
<dbReference type="Proteomes" id="UP001610432">
    <property type="component" value="Unassembled WGS sequence"/>
</dbReference>
<dbReference type="EMBL" id="JBFXLQ010000037">
    <property type="protein sequence ID" value="KAL2864753.1"/>
    <property type="molecule type" value="Genomic_DNA"/>
</dbReference>
<feature type="region of interest" description="Disordered" evidence="1">
    <location>
        <begin position="102"/>
        <end position="179"/>
    </location>
</feature>
<dbReference type="RefSeq" id="XP_070883732.1">
    <property type="nucleotide sequence ID" value="XM_071025424.1"/>
</dbReference>
<evidence type="ECO:0000313" key="3">
    <source>
        <dbReference type="Proteomes" id="UP001610432"/>
    </source>
</evidence>
<evidence type="ECO:0000256" key="1">
    <source>
        <dbReference type="SAM" id="MobiDB-lite"/>
    </source>
</evidence>
<sequence length="931" mass="105761">MTTGPADVPVVPSRNALRVLRRLALAGSTVGSFCAVAAITYDVHRRVSVAERIVENKRALQTSAPRYDATSAARRLSRMMEAAEAGEFMGLKAWKEEERKFMQAQVPQVESDTRRPFEQPSPPAQGEITDSSTQGGPTPITSPQSEITSTTVEPESNQNVPPLKNPNVSPPPPTLPSDARAKYNILQSNSEEVPMDVQRKPASPPEKHVFFLQMQDLLDRRRYIDAAQVFLDAHPPSLRTISRDRWELAVETFYLNCKEDNVFIARSLFERLEQLGGVSPRVWRIMIVALAKNGCIESAATVYSRFSRRYTVPEPLVDIVLRCLIESHRLTAAKHFLLKHIALDRDCGLCGAYLDGLWKKTRSIELINSQYMTLLEKLRSINKAPTDKLLNPVVKVYVEFGRAADAEALLDEMKKKYTFNPSCRTKGLLVYSKALACDWAAVDNGLEEMHKLGMTTQKRDFVAIFDRIFLEYWVSHTGTEIRTFLYDYIDRFGIVPDQVLYEHVLEAFVEKGDEAILLEFTNMARQRGWDVVHDHDGFLKKLRTRRLALEKSQVGLWKMLHSAQAERARSAASRQLLGYDQRSVPVAAANAMPKSRVAVKWYTRMLQGETASRHVDSYQSLSKQMTHFLHAGKPTEALKCFQDAKSHGYEYRAQHIELAVIATVFEDGVHAARDLIRTELGGKGSGLPMFCRQILNMDPSAELDIIKAAIFRFYNIFWTWTTKPYLVRHHIVASTSHRLIASNKPQMALDVLVAVYESKYGRWYAFDAVCMKMFIRAFAAVGNLAGVRWCILTALARDTAVNRDFLVEAHRIRGALWREYHTDSSVSPKAAQKKKSPLKYLGYALDCLEKKYNGNLDFKKLNGSSEAKKSKRQALQRPLNPQVIWTQQKALWQIIESWDEEYELERVLDRIDTDEDSILGRWNEATCVPHG</sequence>
<evidence type="ECO:0008006" key="4">
    <source>
        <dbReference type="Google" id="ProtNLM"/>
    </source>
</evidence>
<comment type="caution">
    <text evidence="2">The sequence shown here is derived from an EMBL/GenBank/DDBJ whole genome shotgun (WGS) entry which is preliminary data.</text>
</comment>
<name>A0ABR4LJN3_9EURO</name>
<dbReference type="GeneID" id="98140496"/>
<evidence type="ECO:0000313" key="2">
    <source>
        <dbReference type="EMBL" id="KAL2864753.1"/>
    </source>
</evidence>
<dbReference type="InterPro" id="IPR002885">
    <property type="entry name" value="PPR_rpt"/>
</dbReference>
<accession>A0ABR4LJN3</accession>
<keyword evidence="3" id="KW-1185">Reference proteome</keyword>
<organism evidence="2 3">
    <name type="scientific">Aspergillus lucknowensis</name>
    <dbReference type="NCBI Taxonomy" id="176173"/>
    <lineage>
        <taxon>Eukaryota</taxon>
        <taxon>Fungi</taxon>
        <taxon>Dikarya</taxon>
        <taxon>Ascomycota</taxon>
        <taxon>Pezizomycotina</taxon>
        <taxon>Eurotiomycetes</taxon>
        <taxon>Eurotiomycetidae</taxon>
        <taxon>Eurotiales</taxon>
        <taxon>Aspergillaceae</taxon>
        <taxon>Aspergillus</taxon>
        <taxon>Aspergillus subgen. Nidulantes</taxon>
    </lineage>
</organism>
<dbReference type="Pfam" id="PF01535">
    <property type="entry name" value="PPR"/>
    <property type="match status" value="2"/>
</dbReference>
<dbReference type="PANTHER" id="PTHR47938">
    <property type="entry name" value="RESPIRATORY COMPLEX I CHAPERONE (CIA84), PUTATIVE (AFU_ORTHOLOGUE AFUA_2G06020)-RELATED"/>
    <property type="match status" value="1"/>
</dbReference>